<proteinExistence type="predicted"/>
<reference evidence="3" key="1">
    <citation type="journal article" date="2013" name="Proc. Natl. Acad. Sci. U.S.A.">
        <title>Mapping gene clusters within arrayed metagenomic libraries to expand the structural diversity of biomedically relevant natural products.</title>
        <authorList>
            <person name="Owen J.G."/>
            <person name="Reddy B.V."/>
            <person name="Ternei M.A."/>
            <person name="Charlop-Powers Z."/>
            <person name="Calle P.Y."/>
            <person name="Kim J.H."/>
            <person name="Brady S.F."/>
        </authorList>
    </citation>
    <scope>NUCLEOTIDE SEQUENCE</scope>
</reference>
<organism evidence="3">
    <name type="scientific">uncultured bacterium esnapd14</name>
    <dbReference type="NCBI Taxonomy" id="1366594"/>
    <lineage>
        <taxon>Bacteria</taxon>
        <taxon>environmental samples</taxon>
    </lineage>
</organism>
<dbReference type="InterPro" id="IPR038721">
    <property type="entry name" value="IS701-like_DDE_dom"/>
</dbReference>
<sequence length="483" mass="54184">MLQNPPCVESVHVLSRLRTGFYECLTSRRDALFELTDAVLCADGPVKTLVGLSLVPEHRRGHGALYDAINHGRIDVQRLRLALAKMPLPRCVGRLVLAVDVSAWLRPDANTSDARSFCHTYGRGKDEHRMIPGWPYSFVAALEPGRTSWTAVLDAQRLAPGADVAAVSAAQIRDVIERLIDAGQWTPGEPDILIVLDAGYDVPRIAFLLEDLPVEVLGRMRSDRVLYRPALPWTAGTTGRPPKHGGEFAFGDQTSWGEPDVATLTETTRYGIARASAWDRLHPLLTRRAAWNGFPDELPIIEGTVIRLKVDRLPNGGEPKPLWLWWSGTNPTPADVDRLWQAFLRRFDLEHTFRLFKQTLGWTAPKVRDPASADRWTWIMLVVHTQLRLVRHAADDLRRPWEKPLPAHKLTPARVRRGFRNLRDNSALPAAAPKPSRPGPGRPSGTPNRQRAPHYEVGRVLAGQEKYTRPAHHKKGTKPRRRG</sequence>
<evidence type="ECO:0000256" key="1">
    <source>
        <dbReference type="SAM" id="MobiDB-lite"/>
    </source>
</evidence>
<feature type="compositionally biased region" description="Basic residues" evidence="1">
    <location>
        <begin position="469"/>
        <end position="483"/>
    </location>
</feature>
<dbReference type="Pfam" id="PF13546">
    <property type="entry name" value="DDE_5"/>
    <property type="match status" value="1"/>
</dbReference>
<feature type="domain" description="Transposase IS701-like DDE" evidence="2">
    <location>
        <begin position="21"/>
        <end position="282"/>
    </location>
</feature>
<dbReference type="SUPFAM" id="SSF53098">
    <property type="entry name" value="Ribonuclease H-like"/>
    <property type="match status" value="1"/>
</dbReference>
<dbReference type="AlphaFoldDB" id="S5TL79"/>
<dbReference type="NCBIfam" id="NF041680">
    <property type="entry name" value="transp_NF041680"/>
    <property type="match status" value="1"/>
</dbReference>
<accession>S5TL79</accession>
<protein>
    <recommendedName>
        <fullName evidence="2">Transposase IS701-like DDE domain-containing protein</fullName>
    </recommendedName>
</protein>
<evidence type="ECO:0000313" key="3">
    <source>
        <dbReference type="EMBL" id="AGS49710.1"/>
    </source>
</evidence>
<feature type="region of interest" description="Disordered" evidence="1">
    <location>
        <begin position="423"/>
        <end position="483"/>
    </location>
</feature>
<dbReference type="EMBL" id="KF264553">
    <property type="protein sequence ID" value="AGS49710.1"/>
    <property type="molecule type" value="Genomic_DNA"/>
</dbReference>
<name>S5TL79_9BACT</name>
<dbReference type="InterPro" id="IPR012337">
    <property type="entry name" value="RNaseH-like_sf"/>
</dbReference>
<evidence type="ECO:0000259" key="2">
    <source>
        <dbReference type="Pfam" id="PF13546"/>
    </source>
</evidence>